<dbReference type="EMBL" id="CP001312">
    <property type="protein sequence ID" value="ADE84295.1"/>
    <property type="molecule type" value="Genomic_DNA"/>
</dbReference>
<name>D5AN06_RHOCB</name>
<keyword evidence="1" id="KW-0732">Signal</keyword>
<dbReference type="RefSeq" id="WP_013066274.1">
    <property type="nucleotide sequence ID" value="NC_014034.1"/>
</dbReference>
<dbReference type="STRING" id="272942.RCAP_rcc00530"/>
<proteinExistence type="predicted"/>
<organism evidence="2 3">
    <name type="scientific">Rhodobacter capsulatus (strain ATCC BAA-309 / NBRC 16581 / SB1003)</name>
    <dbReference type="NCBI Taxonomy" id="272942"/>
    <lineage>
        <taxon>Bacteria</taxon>
        <taxon>Pseudomonadati</taxon>
        <taxon>Pseudomonadota</taxon>
        <taxon>Alphaproteobacteria</taxon>
        <taxon>Rhodobacterales</taxon>
        <taxon>Rhodobacter group</taxon>
        <taxon>Rhodobacter</taxon>
    </lineage>
</organism>
<dbReference type="eggNOG" id="ENOG5032XEX">
    <property type="taxonomic scope" value="Bacteria"/>
</dbReference>
<dbReference type="HOGENOM" id="CLU_102139_0_0_5"/>
<reference evidence="2 3" key="2">
    <citation type="journal article" date="2010" name="J. Bacteriol.">
        <title>Complete genome sequence of the photosynthetic purple nonsulfur bacterium Rhodobacter capsulatus SB 1003.</title>
        <authorList>
            <person name="Strnad H."/>
            <person name="Lapidus A."/>
            <person name="Paces J."/>
            <person name="Ulbrich P."/>
            <person name="Vlcek C."/>
            <person name="Paces V."/>
            <person name="Haselkorn R."/>
        </authorList>
    </citation>
    <scope>NUCLEOTIDE SEQUENCE [LARGE SCALE GENOMIC DNA]</scope>
    <source>
        <strain evidence="3">ATCC BAA-309 / NBRC 16581 / SB1003</strain>
    </source>
</reference>
<dbReference type="KEGG" id="rcp:RCAP_rcc00530"/>
<feature type="chain" id="PRO_5003069349" evidence="1">
    <location>
        <begin position="22"/>
        <end position="235"/>
    </location>
</feature>
<evidence type="ECO:0000313" key="3">
    <source>
        <dbReference type="Proteomes" id="UP000002361"/>
    </source>
</evidence>
<accession>D5AN06</accession>
<evidence type="ECO:0000313" key="2">
    <source>
        <dbReference type="EMBL" id="ADE84295.1"/>
    </source>
</evidence>
<protein>
    <submittedName>
        <fullName evidence="2">Uncharacterized protein</fullName>
    </submittedName>
</protein>
<reference key="1">
    <citation type="submission" date="2008-12" db="EMBL/GenBank/DDBJ databases">
        <title>Complete genome sequence of Rhodobacter capsulatus SB1003.</title>
        <authorList>
            <person name="Strnad H."/>
            <person name="Lapidus A."/>
            <person name="Vlcek C."/>
            <person name="Ulbrich P."/>
            <person name="Paces J."/>
            <person name="Maltsev N."/>
            <person name="Kumar V."/>
            <person name="Kogan Y."/>
            <person name="Milgram A."/>
            <person name="Rebrekov D."/>
            <person name="Mazur M."/>
            <person name="Cox R."/>
            <person name="Kyrpides N."/>
            <person name="Kolar M."/>
            <person name="Sachova J."/>
            <person name="Ridl J."/>
            <person name="Ivanova N."/>
            <person name="Kapatral V."/>
            <person name="Los T."/>
            <person name="Lykidis A."/>
            <person name="Mikhailova N."/>
            <person name="Reznik G."/>
            <person name="Vasieva O."/>
            <person name="Fonstein M."/>
            <person name="Paces V."/>
            <person name="Haselkorn R."/>
        </authorList>
    </citation>
    <scope>NUCLEOTIDE SEQUENCE</scope>
    <source>
        <strain>SB1003</strain>
    </source>
</reference>
<keyword evidence="3" id="KW-1185">Reference proteome</keyword>
<dbReference type="Gene3D" id="2.40.160.10">
    <property type="entry name" value="Porin"/>
    <property type="match status" value="1"/>
</dbReference>
<evidence type="ECO:0000256" key="1">
    <source>
        <dbReference type="SAM" id="SignalP"/>
    </source>
</evidence>
<feature type="signal peptide" evidence="1">
    <location>
        <begin position="1"/>
        <end position="21"/>
    </location>
</feature>
<dbReference type="GeneID" id="31489482"/>
<dbReference type="OrthoDB" id="7686946at2"/>
<dbReference type="InterPro" id="IPR023614">
    <property type="entry name" value="Porin_dom_sf"/>
</dbReference>
<dbReference type="AlphaFoldDB" id="D5AN06"/>
<sequence length="235" mass="24877">MKRIILTAACAAALFSHAAMAGELTGASIGLDYNTLMNDDNGRLDKKTLSGSAEYGIDPNFSLQGDLAYAKVRSLEADGYEATVHGIYHANDTASFGVFAGRSDSNELGLGLNYTGLEAGLEFGAFESDIYLASGTQNDMNATLLGLGTTYNASEAASVGLSYDRAEVVTLDASRVQLEGEYRIGQYALTAQVGHAKFEDAYSDNYIGVGAKMTFGAKRGATFDRRGILEAWPGL</sequence>
<gene>
    <name evidence="2" type="ordered locus">RCAP_rcc00530</name>
</gene>
<dbReference type="Proteomes" id="UP000002361">
    <property type="component" value="Chromosome"/>
</dbReference>